<dbReference type="EMBL" id="CP053589">
    <property type="protein sequence ID" value="WNZ28189.1"/>
    <property type="molecule type" value="Genomic_DNA"/>
</dbReference>
<evidence type="ECO:0000313" key="2">
    <source>
        <dbReference type="EMBL" id="WNZ28189.1"/>
    </source>
</evidence>
<protein>
    <submittedName>
        <fullName evidence="2">Uncharacterized protein</fullName>
    </submittedName>
</protein>
<sequence length="63" mass="7074">MQLDKNPWKIYRNGKLTAEVADYATAKRVLKALSRAFPRDSFVTRYQGKSISHCTDGGRAIDG</sequence>
<gene>
    <name evidence="1" type="ORF">HJG54_19150</name>
    <name evidence="2" type="ORF">HJG54_35340</name>
</gene>
<dbReference type="RefSeq" id="WP_316430711.1">
    <property type="nucleotide sequence ID" value="NZ_CP053586.1"/>
</dbReference>
<organism evidence="2">
    <name type="scientific">Leptolyngbya sp. NK1-12</name>
    <dbReference type="NCBI Taxonomy" id="2547451"/>
    <lineage>
        <taxon>Bacteria</taxon>
        <taxon>Bacillati</taxon>
        <taxon>Cyanobacteriota</taxon>
        <taxon>Cyanophyceae</taxon>
        <taxon>Leptolyngbyales</taxon>
        <taxon>Leptolyngbyaceae</taxon>
        <taxon>Leptolyngbya group</taxon>
        <taxon>Leptolyngbya</taxon>
    </lineage>
</organism>
<accession>A0AA96WMR9</accession>
<evidence type="ECO:0000313" key="1">
    <source>
        <dbReference type="EMBL" id="WNZ24749.1"/>
    </source>
</evidence>
<dbReference type="EMBL" id="CP053586">
    <property type="protein sequence ID" value="WNZ24749.1"/>
    <property type="molecule type" value="Genomic_DNA"/>
</dbReference>
<proteinExistence type="predicted"/>
<geneLocation type="plasmid" evidence="2">
    <name>p2</name>
</geneLocation>
<name>A0AA96WMR9_9CYAN</name>
<reference evidence="2" key="1">
    <citation type="submission" date="2020-05" db="EMBL/GenBank/DDBJ databases">
        <authorList>
            <person name="Zhu T."/>
            <person name="Keshari N."/>
            <person name="Lu X."/>
        </authorList>
    </citation>
    <scope>NUCLEOTIDE SEQUENCE</scope>
    <source>
        <strain evidence="2">NK1-12</strain>
        <plasmid evidence="2">p2</plasmid>
    </source>
</reference>
<dbReference type="AlphaFoldDB" id="A0AA96WMR9"/>
<keyword evidence="2" id="KW-0614">Plasmid</keyword>